<keyword evidence="5" id="KW-0677">Repeat</keyword>
<gene>
    <name evidence="12" type="ORF">BdWA1_000701</name>
</gene>
<comment type="catalytic activity">
    <reaction evidence="9 10">
        <text>a CDP-1,2-diacyl-sn-glycerol + sn-glycerol 3-phosphate = a 1,2-diacyl-sn-glycero-3-phospho-(1'-sn-glycero-3'-phosphate) + CMP + H(+)</text>
        <dbReference type="Rhea" id="RHEA:12593"/>
        <dbReference type="ChEBI" id="CHEBI:15378"/>
        <dbReference type="ChEBI" id="CHEBI:57597"/>
        <dbReference type="ChEBI" id="CHEBI:58332"/>
        <dbReference type="ChEBI" id="CHEBI:60110"/>
        <dbReference type="ChEBI" id="CHEBI:60377"/>
        <dbReference type="EC" id="2.7.8.5"/>
    </reaction>
</comment>
<keyword evidence="10" id="KW-0496">Mitochondrion</keyword>
<proteinExistence type="inferred from homology"/>
<evidence type="ECO:0000256" key="9">
    <source>
        <dbReference type="ARBA" id="ARBA00048586"/>
    </source>
</evidence>
<dbReference type="CDD" id="cd09137">
    <property type="entry name" value="PLDc_PGS1_euk_2"/>
    <property type="match status" value="1"/>
</dbReference>
<dbReference type="EC" id="2.7.8.5" evidence="10"/>
<comment type="function">
    <text evidence="10">Functions in the biosynthesis of the anionic phospholipids phosphatidylglycerol and cardiolipin.</text>
</comment>
<dbReference type="InterPro" id="IPR001736">
    <property type="entry name" value="PLipase_D/transphosphatidylase"/>
</dbReference>
<keyword evidence="10" id="KW-0067">ATP-binding</keyword>
<evidence type="ECO:0000259" key="11">
    <source>
        <dbReference type="PROSITE" id="PS50035"/>
    </source>
</evidence>
<comment type="subcellular location">
    <subcellularLocation>
        <location evidence="10">Mitochondrion</location>
    </subcellularLocation>
</comment>
<feature type="domain" description="PLD phosphodiesterase" evidence="11">
    <location>
        <begin position="132"/>
        <end position="158"/>
    </location>
</feature>
<dbReference type="GO" id="GO:0032049">
    <property type="term" value="P:cardiolipin biosynthetic process"/>
    <property type="evidence" value="ECO:0007669"/>
    <property type="project" value="InterPro"/>
</dbReference>
<dbReference type="RefSeq" id="XP_067804540.1">
    <property type="nucleotide sequence ID" value="XM_067945749.1"/>
</dbReference>
<dbReference type="SUPFAM" id="SSF56024">
    <property type="entry name" value="Phospholipase D/nuclease"/>
    <property type="match status" value="2"/>
</dbReference>
<name>A0AAD9PNP1_9APIC</name>
<sequence>MDIPGPLEYSLEPDNISFINSASNFYTKICEMCRNAKKRIVLSCLYIGTGDLESNLIQEITACKSERPNVTLDVLVDKERQCRSNTLNKEKSPLYLFAPMIKHFDNVKISLFFNPLFGRIMTHFVKSPLSEVFGTMHLKIYISDSTCIITGANLSNEYFVSRYDRYVVIEDTFFADMMHTIVATMQSASFDWTANMEAKWNSNLVNPLDDAMLFRNQMFIKTRTLVEMLHQVIASKQQKPKECRIKIMLQLGFTLPSFDQEERILFDYLYKEAKNGKYVFISTAYLNMTDRLMQVLKKIHNFNHNALQVLTANPRANSFWGCGRLRTLIPLFYSSAACKLIRVLSEGLTHYVENVYMEFYKPNSTFHSKGFWILNQRLDFVPNEEFESFSNRIKGPIYTVVGSSNYGARSYYRDLEITMLLESDSPKVQKHLKEELYSMLEYATYVTYSTVNQRLALSFHVVTSLKRRFCNLTGFIGPGVKGGILFRHKIGLGAKVDLLNIKETTPKNQLAWALFEVSRFTAKLGTLYKKLRIFKRQRRAIVNEFTSDQTELNRITAEKRRIERRLKGYKRALLKDSNPVEPHVPIEFQSKNVSPLFYKLGIAKKQRKHFIPQKEKKETDEKPLREFMNILSQVKGGTFVKERLVPLPPFCTRGGLKKGPRGL</sequence>
<keyword evidence="7 10" id="KW-0594">Phospholipid biosynthesis</keyword>
<dbReference type="PROSITE" id="PS50035">
    <property type="entry name" value="PLD"/>
    <property type="match status" value="1"/>
</dbReference>
<dbReference type="GO" id="GO:0008444">
    <property type="term" value="F:CDP-diacylglycerol-glycerol-3-phosphate 3-phosphatidyltransferase activity"/>
    <property type="evidence" value="ECO:0007669"/>
    <property type="project" value="UniProtKB-EC"/>
</dbReference>
<evidence type="ECO:0000256" key="2">
    <source>
        <dbReference type="ARBA" id="ARBA00010682"/>
    </source>
</evidence>
<dbReference type="KEGG" id="bdw:94334999"/>
<dbReference type="Gene3D" id="3.30.870.10">
    <property type="entry name" value="Endonuclease Chain A"/>
    <property type="match status" value="2"/>
</dbReference>
<keyword evidence="4 10" id="KW-0808">Transferase</keyword>
<organism evidence="12 13">
    <name type="scientific">Babesia duncani</name>
    <dbReference type="NCBI Taxonomy" id="323732"/>
    <lineage>
        <taxon>Eukaryota</taxon>
        <taxon>Sar</taxon>
        <taxon>Alveolata</taxon>
        <taxon>Apicomplexa</taxon>
        <taxon>Aconoidasida</taxon>
        <taxon>Piroplasmida</taxon>
        <taxon>Babesiidae</taxon>
        <taxon>Babesia</taxon>
    </lineage>
</organism>
<evidence type="ECO:0000256" key="8">
    <source>
        <dbReference type="ARBA" id="ARBA00023264"/>
    </source>
</evidence>
<comment type="pathway">
    <text evidence="1 10">Phospholipid metabolism; phosphatidylglycerol biosynthesis; phosphatidylglycerol from CDP-diacylglycerol: step 1/2.</text>
</comment>
<evidence type="ECO:0000256" key="3">
    <source>
        <dbReference type="ARBA" id="ARBA00022516"/>
    </source>
</evidence>
<dbReference type="GO" id="GO:0005739">
    <property type="term" value="C:mitochondrion"/>
    <property type="evidence" value="ECO:0007669"/>
    <property type="project" value="UniProtKB-SubCell"/>
</dbReference>
<evidence type="ECO:0000256" key="6">
    <source>
        <dbReference type="ARBA" id="ARBA00023098"/>
    </source>
</evidence>
<dbReference type="EMBL" id="JALLKP010000001">
    <property type="protein sequence ID" value="KAK2197698.1"/>
    <property type="molecule type" value="Genomic_DNA"/>
</dbReference>
<evidence type="ECO:0000313" key="12">
    <source>
        <dbReference type="EMBL" id="KAK2197698.1"/>
    </source>
</evidence>
<comment type="similarity">
    <text evidence="2 10">Belongs to the CDP-alcohol phosphatidyltransferase class-II family.</text>
</comment>
<keyword evidence="3 10" id="KW-0444">Lipid biosynthesis</keyword>
<dbReference type="PANTHER" id="PTHR12586">
    <property type="entry name" value="CDP-DIACYLGLYCEROL--SERINE O-PHOSPHATIDYLTRANSFERASE"/>
    <property type="match status" value="1"/>
</dbReference>
<dbReference type="InterPro" id="IPR016270">
    <property type="entry name" value="PGS1"/>
</dbReference>
<accession>A0AAD9PNP1</accession>
<dbReference type="GeneID" id="94334999"/>
<evidence type="ECO:0000313" key="13">
    <source>
        <dbReference type="Proteomes" id="UP001214638"/>
    </source>
</evidence>
<keyword evidence="8 10" id="KW-1208">Phospholipid metabolism</keyword>
<evidence type="ECO:0000256" key="10">
    <source>
        <dbReference type="RuleBase" id="RU365024"/>
    </source>
</evidence>
<keyword evidence="10" id="KW-0547">Nucleotide-binding</keyword>
<dbReference type="Pfam" id="PF13091">
    <property type="entry name" value="PLDc_2"/>
    <property type="match status" value="1"/>
</dbReference>
<keyword evidence="6 10" id="KW-0443">Lipid metabolism</keyword>
<dbReference type="Proteomes" id="UP001214638">
    <property type="component" value="Unassembled WGS sequence"/>
</dbReference>
<evidence type="ECO:0000256" key="5">
    <source>
        <dbReference type="ARBA" id="ARBA00022737"/>
    </source>
</evidence>
<evidence type="ECO:0000256" key="7">
    <source>
        <dbReference type="ARBA" id="ARBA00023209"/>
    </source>
</evidence>
<keyword evidence="13" id="KW-1185">Reference proteome</keyword>
<dbReference type="GO" id="GO:0005524">
    <property type="term" value="F:ATP binding"/>
    <property type="evidence" value="ECO:0007669"/>
    <property type="project" value="UniProtKB-KW"/>
</dbReference>
<dbReference type="SMART" id="SM00155">
    <property type="entry name" value="PLDc"/>
    <property type="match status" value="2"/>
</dbReference>
<dbReference type="InterPro" id="IPR025202">
    <property type="entry name" value="PLD-like_dom"/>
</dbReference>
<dbReference type="AlphaFoldDB" id="A0AAD9PNP1"/>
<dbReference type="PANTHER" id="PTHR12586:SF1">
    <property type="entry name" value="CDP-DIACYLGLYCEROL--GLYCEROL-3-PHOSPHATE 3-PHOSPHATIDYLTRANSFERASE, MITOCHONDRIAL"/>
    <property type="match status" value="1"/>
</dbReference>
<evidence type="ECO:0000256" key="1">
    <source>
        <dbReference type="ARBA" id="ARBA00005042"/>
    </source>
</evidence>
<comment type="caution">
    <text evidence="12">The sequence shown here is derived from an EMBL/GenBank/DDBJ whole genome shotgun (WGS) entry which is preliminary data.</text>
</comment>
<evidence type="ECO:0000256" key="4">
    <source>
        <dbReference type="ARBA" id="ARBA00022679"/>
    </source>
</evidence>
<reference evidence="12" key="1">
    <citation type="journal article" date="2023" name="Nat. Microbiol.">
        <title>Babesia duncani multi-omics identifies virulence factors and drug targets.</title>
        <authorList>
            <person name="Singh P."/>
            <person name="Lonardi S."/>
            <person name="Liang Q."/>
            <person name="Vydyam P."/>
            <person name="Khabirova E."/>
            <person name="Fang T."/>
            <person name="Gihaz S."/>
            <person name="Thekkiniath J."/>
            <person name="Munshi M."/>
            <person name="Abel S."/>
            <person name="Ciampossin L."/>
            <person name="Batugedara G."/>
            <person name="Gupta M."/>
            <person name="Lu X.M."/>
            <person name="Lenz T."/>
            <person name="Chakravarty S."/>
            <person name="Cornillot E."/>
            <person name="Hu Y."/>
            <person name="Ma W."/>
            <person name="Gonzalez L.M."/>
            <person name="Sanchez S."/>
            <person name="Estrada K."/>
            <person name="Sanchez-Flores A."/>
            <person name="Montero E."/>
            <person name="Harb O.S."/>
            <person name="Le Roch K.G."/>
            <person name="Mamoun C.B."/>
        </authorList>
    </citation>
    <scope>NUCLEOTIDE SEQUENCE</scope>
    <source>
        <strain evidence="12">WA1</strain>
    </source>
</reference>
<protein>
    <recommendedName>
        <fullName evidence="10">CDP-diacylglycerol--glycerol-3-phosphate 3-phosphatidyltransferase</fullName>
        <ecNumber evidence="10">2.7.8.5</ecNumber>
    </recommendedName>
</protein>